<evidence type="ECO:0000256" key="1">
    <source>
        <dbReference type="ARBA" id="ARBA00004651"/>
    </source>
</evidence>
<keyword evidence="5 7" id="KW-1133">Transmembrane helix</keyword>
<keyword evidence="9" id="KW-1185">Reference proteome</keyword>
<dbReference type="RefSeq" id="WP_169561172.1">
    <property type="nucleotide sequence ID" value="NZ_BSNF01000008.1"/>
</dbReference>
<evidence type="ECO:0000256" key="5">
    <source>
        <dbReference type="ARBA" id="ARBA00022989"/>
    </source>
</evidence>
<evidence type="ECO:0000256" key="6">
    <source>
        <dbReference type="ARBA" id="ARBA00023136"/>
    </source>
</evidence>
<sequence length="157" mass="17293">MRTASLFLVLLAVWLLLSGIYTPLLIGFGVVSCALVAFIARRMDVADREGHPIHLGPRIITYWFWLVVEIIKANVDVAKCVLMPKTYLRPSMFTTKATQKSDLGKVIYANSITLTPGTVTVDLDDDVVLVHALTTGSADGVKSGEMDRRVTELMREA</sequence>
<gene>
    <name evidence="8" type="ORF">GCM10007924_23210</name>
</gene>
<dbReference type="PANTHER" id="PTHR34584">
    <property type="entry name" value="NA(+)/H(+) ANTIPORTER SUBUNIT E1"/>
    <property type="match status" value="1"/>
</dbReference>
<comment type="caution">
    <text evidence="8">The sequence shown here is derived from an EMBL/GenBank/DDBJ whole genome shotgun (WGS) entry which is preliminary data.</text>
</comment>
<dbReference type="EMBL" id="BSNF01000008">
    <property type="protein sequence ID" value="GLQ07100.1"/>
    <property type="molecule type" value="Genomic_DNA"/>
</dbReference>
<evidence type="ECO:0000256" key="2">
    <source>
        <dbReference type="ARBA" id="ARBA00006228"/>
    </source>
</evidence>
<evidence type="ECO:0000256" key="4">
    <source>
        <dbReference type="ARBA" id="ARBA00022692"/>
    </source>
</evidence>
<keyword evidence="6 7" id="KW-0472">Membrane</keyword>
<keyword evidence="4 7" id="KW-0812">Transmembrane</keyword>
<dbReference type="PANTHER" id="PTHR34584:SF1">
    <property type="entry name" value="NA(+)_H(+) ANTIPORTER SUBUNIT E1"/>
    <property type="match status" value="1"/>
</dbReference>
<organism evidence="8 9">
    <name type="scientific">Sneathiella chinensis</name>
    <dbReference type="NCBI Taxonomy" id="349750"/>
    <lineage>
        <taxon>Bacteria</taxon>
        <taxon>Pseudomonadati</taxon>
        <taxon>Pseudomonadota</taxon>
        <taxon>Alphaproteobacteria</taxon>
        <taxon>Sneathiellales</taxon>
        <taxon>Sneathiellaceae</taxon>
        <taxon>Sneathiella</taxon>
    </lineage>
</organism>
<name>A0ABQ5U5Y6_9PROT</name>
<dbReference type="InterPro" id="IPR002758">
    <property type="entry name" value="Cation_antiport_E"/>
</dbReference>
<evidence type="ECO:0000256" key="7">
    <source>
        <dbReference type="SAM" id="Phobius"/>
    </source>
</evidence>
<evidence type="ECO:0000313" key="8">
    <source>
        <dbReference type="EMBL" id="GLQ07100.1"/>
    </source>
</evidence>
<comment type="similarity">
    <text evidence="2">Belongs to the CPA3 antiporters (TC 2.A.63) subunit E family.</text>
</comment>
<comment type="subcellular location">
    <subcellularLocation>
        <location evidence="1">Cell membrane</location>
        <topology evidence="1">Multi-pass membrane protein</topology>
    </subcellularLocation>
</comment>
<dbReference type="Proteomes" id="UP001161409">
    <property type="component" value="Unassembled WGS sequence"/>
</dbReference>
<feature type="transmembrane region" description="Helical" evidence="7">
    <location>
        <begin position="6"/>
        <end position="39"/>
    </location>
</feature>
<reference evidence="8" key="1">
    <citation type="journal article" date="2014" name="Int. J. Syst. Evol. Microbiol.">
        <title>Complete genome of a new Firmicutes species belonging to the dominant human colonic microbiota ('Ruminococcus bicirculans') reveals two chromosomes and a selective capacity to utilize plant glucans.</title>
        <authorList>
            <consortium name="NISC Comparative Sequencing Program"/>
            <person name="Wegmann U."/>
            <person name="Louis P."/>
            <person name="Goesmann A."/>
            <person name="Henrissat B."/>
            <person name="Duncan S.H."/>
            <person name="Flint H.J."/>
        </authorList>
    </citation>
    <scope>NUCLEOTIDE SEQUENCE</scope>
    <source>
        <strain evidence="8">NBRC 103408</strain>
    </source>
</reference>
<proteinExistence type="inferred from homology"/>
<protein>
    <submittedName>
        <fullName evidence="8">Cation transporter</fullName>
    </submittedName>
</protein>
<reference evidence="8" key="2">
    <citation type="submission" date="2023-01" db="EMBL/GenBank/DDBJ databases">
        <title>Draft genome sequence of Sneathiella chinensis strain NBRC 103408.</title>
        <authorList>
            <person name="Sun Q."/>
            <person name="Mori K."/>
        </authorList>
    </citation>
    <scope>NUCLEOTIDE SEQUENCE</scope>
    <source>
        <strain evidence="8">NBRC 103408</strain>
    </source>
</reference>
<dbReference type="PIRSF" id="PIRSF019239">
    <property type="entry name" value="MrpE"/>
    <property type="match status" value="1"/>
</dbReference>
<dbReference type="Pfam" id="PF01899">
    <property type="entry name" value="MNHE"/>
    <property type="match status" value="1"/>
</dbReference>
<keyword evidence="3" id="KW-1003">Cell membrane</keyword>
<accession>A0ABQ5U5Y6</accession>
<evidence type="ECO:0000313" key="9">
    <source>
        <dbReference type="Proteomes" id="UP001161409"/>
    </source>
</evidence>
<evidence type="ECO:0000256" key="3">
    <source>
        <dbReference type="ARBA" id="ARBA00022475"/>
    </source>
</evidence>
<dbReference type="PROSITE" id="PS51257">
    <property type="entry name" value="PROKAR_LIPOPROTEIN"/>
    <property type="match status" value="1"/>
</dbReference>